<comment type="caution">
    <text evidence="2">The sequence shown here is derived from an EMBL/GenBank/DDBJ whole genome shotgun (WGS) entry which is preliminary data.</text>
</comment>
<dbReference type="RefSeq" id="WP_313834176.1">
    <property type="nucleotide sequence ID" value="NZ_JAQOUE010000001.1"/>
</dbReference>
<proteinExistence type="predicted"/>
<accession>A0ABU3KAV2</accession>
<evidence type="ECO:0000313" key="2">
    <source>
        <dbReference type="EMBL" id="MDT7043610.1"/>
    </source>
</evidence>
<keyword evidence="3" id="KW-1185">Reference proteome</keyword>
<feature type="region of interest" description="Disordered" evidence="1">
    <location>
        <begin position="58"/>
        <end position="116"/>
    </location>
</feature>
<gene>
    <name evidence="2" type="ORF">PPG34_14730</name>
</gene>
<evidence type="ECO:0000313" key="3">
    <source>
        <dbReference type="Proteomes" id="UP001250932"/>
    </source>
</evidence>
<reference evidence="2 3" key="1">
    <citation type="journal article" date="2023" name="ISME J.">
        <title>Cultivation and genomic characterization of novel and ubiquitous marine nitrite-oxidizing bacteria from the Nitrospirales.</title>
        <authorList>
            <person name="Mueller A.J."/>
            <person name="Daebeler A."/>
            <person name="Herbold C.W."/>
            <person name="Kirkegaard R.H."/>
            <person name="Daims H."/>
        </authorList>
    </citation>
    <scope>NUCLEOTIDE SEQUENCE [LARGE SCALE GENOMIC DNA]</scope>
    <source>
        <strain evidence="2 3">EB</strain>
    </source>
</reference>
<feature type="compositionally biased region" description="Basic and acidic residues" evidence="1">
    <location>
        <begin position="82"/>
        <end position="101"/>
    </location>
</feature>
<protein>
    <submittedName>
        <fullName evidence="2">Uncharacterized protein</fullName>
    </submittedName>
</protein>
<name>A0ABU3KAV2_9BACT</name>
<organism evidence="2 3">
    <name type="scientific">Candidatus Nitronereus thalassa</name>
    <dbReference type="NCBI Taxonomy" id="3020898"/>
    <lineage>
        <taxon>Bacteria</taxon>
        <taxon>Pseudomonadati</taxon>
        <taxon>Nitrospirota</taxon>
        <taxon>Nitrospiria</taxon>
        <taxon>Nitrospirales</taxon>
        <taxon>Nitrospiraceae</taxon>
        <taxon>Candidatus Nitronereus</taxon>
    </lineage>
</organism>
<evidence type="ECO:0000256" key="1">
    <source>
        <dbReference type="SAM" id="MobiDB-lite"/>
    </source>
</evidence>
<dbReference type="Proteomes" id="UP001250932">
    <property type="component" value="Unassembled WGS sequence"/>
</dbReference>
<sequence>MTAHRLCLEPPAPINLVWGLVLLIPLLLASEKIQQATTLSHLPDQSAYRSDFSDQVFKSSKWRQPPPNPNAWRAPASPQIEWRTDAGPEPSRSMELRDVDLYPRQGAGGSSTFDLSTREDQSGFKVFEFDFGR</sequence>
<dbReference type="EMBL" id="JAQOUE010000001">
    <property type="protein sequence ID" value="MDT7043610.1"/>
    <property type="molecule type" value="Genomic_DNA"/>
</dbReference>